<dbReference type="GO" id="GO:0008761">
    <property type="term" value="F:UDP-N-acetylglucosamine 2-epimerase activity"/>
    <property type="evidence" value="ECO:0007669"/>
    <property type="project" value="UniProtKB-EC"/>
</dbReference>
<dbReference type="InterPro" id="IPR003331">
    <property type="entry name" value="UDP_GlcNAc_Epimerase_2_dom"/>
</dbReference>
<dbReference type="EC" id="5.1.3.14" evidence="4"/>
<dbReference type="AlphaFoldDB" id="A0A6J4T5X5"/>
<dbReference type="InterPro" id="IPR029767">
    <property type="entry name" value="WecB-like"/>
</dbReference>
<dbReference type="EMBL" id="CADCVY010000106">
    <property type="protein sequence ID" value="CAA9514633.1"/>
    <property type="molecule type" value="Genomic_DNA"/>
</dbReference>
<dbReference type="SUPFAM" id="SSF53756">
    <property type="entry name" value="UDP-Glycosyltransferase/glycogen phosphorylase"/>
    <property type="match status" value="1"/>
</dbReference>
<reference evidence="8" key="1">
    <citation type="submission" date="2020-02" db="EMBL/GenBank/DDBJ databases">
        <authorList>
            <person name="Meier V. D."/>
        </authorList>
    </citation>
    <scope>NUCLEOTIDE SEQUENCE</scope>
    <source>
        <strain evidence="8">AVDCRST_MAG44</strain>
    </source>
</reference>
<feature type="domain" description="UDP-N-acetylglucosamine 2-epimerase" evidence="7">
    <location>
        <begin position="2"/>
        <end position="142"/>
    </location>
</feature>
<evidence type="ECO:0000256" key="3">
    <source>
        <dbReference type="ARBA" id="ARBA00038209"/>
    </source>
</evidence>
<evidence type="ECO:0000256" key="6">
    <source>
        <dbReference type="SAM" id="MobiDB-lite"/>
    </source>
</evidence>
<evidence type="ECO:0000256" key="5">
    <source>
        <dbReference type="RuleBase" id="RU003513"/>
    </source>
</evidence>
<evidence type="ECO:0000256" key="2">
    <source>
        <dbReference type="ARBA" id="ARBA00036080"/>
    </source>
</evidence>
<evidence type="ECO:0000256" key="4">
    <source>
        <dbReference type="ARBA" id="ARBA00038858"/>
    </source>
</evidence>
<dbReference type="Pfam" id="PF02350">
    <property type="entry name" value="Epimerase_2"/>
    <property type="match status" value="1"/>
</dbReference>
<evidence type="ECO:0000259" key="7">
    <source>
        <dbReference type="Pfam" id="PF02350"/>
    </source>
</evidence>
<sequence length="167" mass="17819">MFLPTEAAARNLRAEAVAGEIHVTGNTAIDALLALEAGLPRPTLNDGGVPRLLVTCHRRESWGEGLESIATAVRQLARHGSVRIDLLLHPNPHVAGTMRRELAETPNLALLKPCSHAELVWRMREADLILSDSGGIQEEAPRARNAIAGPARQDRTAGGGSRPAMPA</sequence>
<proteinExistence type="inferred from homology"/>
<protein>
    <recommendedName>
        <fullName evidence="4">UDP-N-acetylglucosamine 2-epimerase (non-hydrolyzing)</fullName>
        <ecNumber evidence="4">5.1.3.14</ecNumber>
    </recommendedName>
</protein>
<organism evidence="8">
    <name type="scientific">uncultured Sphingomonas sp</name>
    <dbReference type="NCBI Taxonomy" id="158754"/>
    <lineage>
        <taxon>Bacteria</taxon>
        <taxon>Pseudomonadati</taxon>
        <taxon>Pseudomonadota</taxon>
        <taxon>Alphaproteobacteria</taxon>
        <taxon>Sphingomonadales</taxon>
        <taxon>Sphingomonadaceae</taxon>
        <taxon>Sphingomonas</taxon>
        <taxon>environmental samples</taxon>
    </lineage>
</organism>
<keyword evidence="1 5" id="KW-0413">Isomerase</keyword>
<evidence type="ECO:0000256" key="1">
    <source>
        <dbReference type="ARBA" id="ARBA00023235"/>
    </source>
</evidence>
<dbReference type="PANTHER" id="PTHR43174">
    <property type="entry name" value="UDP-N-ACETYLGLUCOSAMINE 2-EPIMERASE"/>
    <property type="match status" value="1"/>
</dbReference>
<comment type="similarity">
    <text evidence="3 5">Belongs to the UDP-N-acetylglucosamine 2-epimerase family.</text>
</comment>
<feature type="region of interest" description="Disordered" evidence="6">
    <location>
        <begin position="141"/>
        <end position="167"/>
    </location>
</feature>
<dbReference type="PANTHER" id="PTHR43174:SF2">
    <property type="entry name" value="UDP-N-ACETYLGLUCOSAMINE 2-EPIMERASE"/>
    <property type="match status" value="1"/>
</dbReference>
<name>A0A6J4T5X5_9SPHN</name>
<dbReference type="Gene3D" id="3.40.50.2000">
    <property type="entry name" value="Glycogen Phosphorylase B"/>
    <property type="match status" value="2"/>
</dbReference>
<gene>
    <name evidence="8" type="ORF">AVDCRST_MAG44-1615</name>
</gene>
<accession>A0A6J4T5X5</accession>
<comment type="catalytic activity">
    <reaction evidence="2">
        <text>UDP-N-acetyl-alpha-D-glucosamine = UDP-N-acetyl-alpha-D-mannosamine</text>
        <dbReference type="Rhea" id="RHEA:17213"/>
        <dbReference type="ChEBI" id="CHEBI:57705"/>
        <dbReference type="ChEBI" id="CHEBI:68623"/>
        <dbReference type="EC" id="5.1.3.14"/>
    </reaction>
</comment>
<evidence type="ECO:0000313" key="8">
    <source>
        <dbReference type="EMBL" id="CAA9514633.1"/>
    </source>
</evidence>